<sequence length="182" mass="20738">MTHSHPTSLCLQQAAAFRQELSTLMEGGRHDLYLLLTNMQEHELLAITSLCLTSAQLRVPALLQFSSRLFRLHEQAMSFEMASRLCKTLLDASAHDLGAPDRISFSEYLYYSVHYAPHIQSWQIHSIIPSLYADHTPLGRVLGGHMALDVVILTVCRLNARRLKQTDWLLLFIPYTAMTCWI</sequence>
<accession>A0A4Y3TUC8</accession>
<comment type="caution">
    <text evidence="1">The sequence shown here is derived from an EMBL/GenBank/DDBJ whole genome shotgun (WGS) entry which is preliminary data.</text>
</comment>
<proteinExistence type="predicted"/>
<reference evidence="1 2" key="1">
    <citation type="submission" date="2019-06" db="EMBL/GenBank/DDBJ databases">
        <title>Whole genome shotgun sequence of Acetobacter peroxydans NBRC 13755.</title>
        <authorList>
            <person name="Hosoyama A."/>
            <person name="Uohara A."/>
            <person name="Ohji S."/>
            <person name="Ichikawa N."/>
        </authorList>
    </citation>
    <scope>NUCLEOTIDE SEQUENCE [LARGE SCALE GENOMIC DNA]</scope>
    <source>
        <strain evidence="1 2">NBRC 13755</strain>
    </source>
</reference>
<name>A0A4Y3TUC8_9PROT</name>
<gene>
    <name evidence="1" type="ORF">APE01nite_09060</name>
</gene>
<dbReference type="EMBL" id="BJMV01000003">
    <property type="protein sequence ID" value="GEB85109.1"/>
    <property type="molecule type" value="Genomic_DNA"/>
</dbReference>
<evidence type="ECO:0000313" key="1">
    <source>
        <dbReference type="EMBL" id="GEB85109.1"/>
    </source>
</evidence>
<dbReference type="RefSeq" id="WP_141375029.1">
    <property type="nucleotide sequence ID" value="NZ_BAPL01000015.1"/>
</dbReference>
<evidence type="ECO:0000313" key="2">
    <source>
        <dbReference type="Proteomes" id="UP000317730"/>
    </source>
</evidence>
<keyword evidence="2" id="KW-1185">Reference proteome</keyword>
<protein>
    <submittedName>
        <fullName evidence="1">Uncharacterized protein</fullName>
    </submittedName>
</protein>
<dbReference type="Proteomes" id="UP000317730">
    <property type="component" value="Unassembled WGS sequence"/>
</dbReference>
<dbReference type="OrthoDB" id="7217353at2"/>
<dbReference type="AlphaFoldDB" id="A0A4Y3TUC8"/>
<organism evidence="1 2">
    <name type="scientific">Acetobacter peroxydans</name>
    <dbReference type="NCBI Taxonomy" id="104098"/>
    <lineage>
        <taxon>Bacteria</taxon>
        <taxon>Pseudomonadati</taxon>
        <taxon>Pseudomonadota</taxon>
        <taxon>Alphaproteobacteria</taxon>
        <taxon>Acetobacterales</taxon>
        <taxon>Acetobacteraceae</taxon>
        <taxon>Acetobacter</taxon>
    </lineage>
</organism>